<keyword evidence="4" id="KW-1185">Reference proteome</keyword>
<feature type="compositionally biased region" description="Basic residues" evidence="1">
    <location>
        <begin position="39"/>
        <end position="49"/>
    </location>
</feature>
<keyword evidence="2" id="KW-0472">Membrane</keyword>
<gene>
    <name evidence="3" type="ORF">SEMRO_194_G082890.1</name>
</gene>
<accession>A0A9N8DQZ9</accession>
<reference evidence="3" key="1">
    <citation type="submission" date="2020-06" db="EMBL/GenBank/DDBJ databases">
        <authorList>
            <consortium name="Plant Systems Biology data submission"/>
        </authorList>
    </citation>
    <scope>NUCLEOTIDE SEQUENCE</scope>
    <source>
        <strain evidence="3">D6</strain>
    </source>
</reference>
<evidence type="ECO:0000313" key="4">
    <source>
        <dbReference type="Proteomes" id="UP001153069"/>
    </source>
</evidence>
<feature type="region of interest" description="Disordered" evidence="1">
    <location>
        <begin position="456"/>
        <end position="503"/>
    </location>
</feature>
<feature type="compositionally biased region" description="Low complexity" evidence="1">
    <location>
        <begin position="107"/>
        <end position="121"/>
    </location>
</feature>
<feature type="region of interest" description="Disordered" evidence="1">
    <location>
        <begin position="144"/>
        <end position="209"/>
    </location>
</feature>
<organism evidence="3 4">
    <name type="scientific">Seminavis robusta</name>
    <dbReference type="NCBI Taxonomy" id="568900"/>
    <lineage>
        <taxon>Eukaryota</taxon>
        <taxon>Sar</taxon>
        <taxon>Stramenopiles</taxon>
        <taxon>Ochrophyta</taxon>
        <taxon>Bacillariophyta</taxon>
        <taxon>Bacillariophyceae</taxon>
        <taxon>Bacillariophycidae</taxon>
        <taxon>Naviculales</taxon>
        <taxon>Naviculaceae</taxon>
        <taxon>Seminavis</taxon>
    </lineage>
</organism>
<feature type="compositionally biased region" description="Low complexity" evidence="1">
    <location>
        <begin position="78"/>
        <end position="95"/>
    </location>
</feature>
<feature type="compositionally biased region" description="Basic and acidic residues" evidence="1">
    <location>
        <begin position="1"/>
        <end position="19"/>
    </location>
</feature>
<evidence type="ECO:0000256" key="2">
    <source>
        <dbReference type="SAM" id="Phobius"/>
    </source>
</evidence>
<dbReference type="EMBL" id="CAICTM010000193">
    <property type="protein sequence ID" value="CAB9504349.1"/>
    <property type="molecule type" value="Genomic_DNA"/>
</dbReference>
<evidence type="ECO:0000256" key="1">
    <source>
        <dbReference type="SAM" id="MobiDB-lite"/>
    </source>
</evidence>
<feature type="transmembrane region" description="Helical" evidence="2">
    <location>
        <begin position="418"/>
        <end position="441"/>
    </location>
</feature>
<proteinExistence type="predicted"/>
<feature type="region of interest" description="Disordered" evidence="1">
    <location>
        <begin position="1"/>
        <end position="131"/>
    </location>
</feature>
<feature type="compositionally biased region" description="Polar residues" evidence="1">
    <location>
        <begin position="474"/>
        <end position="503"/>
    </location>
</feature>
<feature type="transmembrane region" description="Helical" evidence="2">
    <location>
        <begin position="355"/>
        <end position="375"/>
    </location>
</feature>
<keyword evidence="2" id="KW-1133">Transmembrane helix</keyword>
<sequence length="503" mass="56905">MNKDQRYSRIERDDYHDSEVTGVESQPYRDDPRHDNNNNHHHPRVHRNPLQRSQSSPLSTTPDNSERDDDSTMLQQRNSGDQSSNSNNINGSNHSYKLRMRRAVSPAGTRSTATASSTNRRLPMSREGSSENIVILEGLGHIDRHRHSHGRNGGSITSPPRPARLNYDKHKNSDDGSLSLGAGGGGGEDDEMEDHASAHASGSREDDGDALFCASHGSSFDLLDDEDEIAVQRYHRDYFGASPYQDELGTSGWDPDDDMMMMTPNMYHPRTESTGSNSKDPWIRMVQQQQQQSPTNGIMPFSAIHSISDLLLYLRGVRRQARQRRAQRLLTMPSEQWFERLQFCFMTYCWDATDVGLLVVAILLVVWFFGLLWLAKIDARATAGTPETQNTGAEYNANAEFDTDYETKGGSWRLMFQWWWWGLGFVLLVRILGPFAVQNVNNRRREIRRQRFMSGNMHDQQRRMHQQQLPTIIGSPSNGDANTGQQESSSGVEITETNGGSMV</sequence>
<feature type="compositionally biased region" description="Polar residues" evidence="1">
    <location>
        <begin position="50"/>
        <end position="63"/>
    </location>
</feature>
<name>A0A9N8DQZ9_9STRA</name>
<comment type="caution">
    <text evidence="3">The sequence shown here is derived from an EMBL/GenBank/DDBJ whole genome shotgun (WGS) entry which is preliminary data.</text>
</comment>
<evidence type="ECO:0000313" key="3">
    <source>
        <dbReference type="EMBL" id="CAB9504349.1"/>
    </source>
</evidence>
<keyword evidence="2" id="KW-0812">Transmembrane</keyword>
<protein>
    <submittedName>
        <fullName evidence="3">Uncharacterized protein</fullName>
    </submittedName>
</protein>
<dbReference type="AlphaFoldDB" id="A0A9N8DQZ9"/>
<feature type="compositionally biased region" description="Basic and acidic residues" evidence="1">
    <location>
        <begin position="27"/>
        <end position="38"/>
    </location>
</feature>
<dbReference type="Proteomes" id="UP001153069">
    <property type="component" value="Unassembled WGS sequence"/>
</dbReference>
<feature type="compositionally biased region" description="Basic and acidic residues" evidence="1">
    <location>
        <begin position="194"/>
        <end position="205"/>
    </location>
</feature>